<evidence type="ECO:0000313" key="3">
    <source>
        <dbReference type="EMBL" id="OGX81424.1"/>
    </source>
</evidence>
<evidence type="ECO:0000256" key="1">
    <source>
        <dbReference type="SAM" id="Coils"/>
    </source>
</evidence>
<name>A0A1G1SS35_9BACT</name>
<dbReference type="RefSeq" id="WP_070730705.1">
    <property type="nucleotide sequence ID" value="NZ_MDZB01000164.1"/>
</dbReference>
<dbReference type="InterPro" id="IPR038729">
    <property type="entry name" value="Rad50/SbcC_AAA"/>
</dbReference>
<feature type="domain" description="Rad50/SbcC-type AAA" evidence="2">
    <location>
        <begin position="6"/>
        <end position="208"/>
    </location>
</feature>
<protein>
    <recommendedName>
        <fullName evidence="2">Rad50/SbcC-type AAA domain-containing protein</fullName>
    </recommendedName>
</protein>
<dbReference type="InterPro" id="IPR027417">
    <property type="entry name" value="P-loop_NTPase"/>
</dbReference>
<dbReference type="STRING" id="1908237.BEN47_05605"/>
<dbReference type="SUPFAM" id="SSF52540">
    <property type="entry name" value="P-loop containing nucleoside triphosphate hydrolases"/>
    <property type="match status" value="2"/>
</dbReference>
<dbReference type="PANTHER" id="PTHR32114">
    <property type="entry name" value="ABC TRANSPORTER ABCH.3"/>
    <property type="match status" value="1"/>
</dbReference>
<evidence type="ECO:0000313" key="4">
    <source>
        <dbReference type="Proteomes" id="UP000176294"/>
    </source>
</evidence>
<keyword evidence="1" id="KW-0175">Coiled coil</keyword>
<dbReference type="GO" id="GO:0006302">
    <property type="term" value="P:double-strand break repair"/>
    <property type="evidence" value="ECO:0007669"/>
    <property type="project" value="InterPro"/>
</dbReference>
<feature type="coiled-coil region" evidence="1">
    <location>
        <begin position="638"/>
        <end position="686"/>
    </location>
</feature>
<accession>A0A1G1SS35</accession>
<dbReference type="Proteomes" id="UP000176294">
    <property type="component" value="Unassembled WGS sequence"/>
</dbReference>
<keyword evidence="4" id="KW-1185">Reference proteome</keyword>
<feature type="coiled-coil region" evidence="1">
    <location>
        <begin position="376"/>
        <end position="410"/>
    </location>
</feature>
<comment type="caution">
    <text evidence="3">The sequence shown here is derived from an EMBL/GenBank/DDBJ whole genome shotgun (WGS) entry which is preliminary data.</text>
</comment>
<dbReference type="PANTHER" id="PTHR32114:SF2">
    <property type="entry name" value="ABC TRANSPORTER ABCH.3"/>
    <property type="match status" value="1"/>
</dbReference>
<gene>
    <name evidence="3" type="ORF">BEN47_05605</name>
</gene>
<dbReference type="Pfam" id="PF13476">
    <property type="entry name" value="AAA_23"/>
    <property type="match status" value="1"/>
</dbReference>
<evidence type="ECO:0000259" key="2">
    <source>
        <dbReference type="Pfam" id="PF13476"/>
    </source>
</evidence>
<reference evidence="3 4" key="1">
    <citation type="submission" date="2016-08" db="EMBL/GenBank/DDBJ databases">
        <title>Hymenobacter coccineus sp. nov., Hymenobacter lapidarius sp. nov. and Hymenobacter glacialis sp. nov., isolated from Antarctic soil.</title>
        <authorList>
            <person name="Sedlacek I."/>
            <person name="Kralova S."/>
            <person name="Kyrova K."/>
            <person name="Maslanova I."/>
            <person name="Stankova E."/>
            <person name="Vrbovska V."/>
            <person name="Nemec M."/>
            <person name="Bartak M."/>
            <person name="Svec P."/>
            <person name="Busse H.-J."/>
            <person name="Pantucek R."/>
        </authorList>
    </citation>
    <scope>NUCLEOTIDE SEQUENCE [LARGE SCALE GENOMIC DNA]</scope>
    <source>
        <strain evidence="3 4">CCM 8643</strain>
    </source>
</reference>
<organism evidence="3 4">
    <name type="scientific">Hymenobacter lapidarius</name>
    <dbReference type="NCBI Taxonomy" id="1908237"/>
    <lineage>
        <taxon>Bacteria</taxon>
        <taxon>Pseudomonadati</taxon>
        <taxon>Bacteroidota</taxon>
        <taxon>Cytophagia</taxon>
        <taxon>Cytophagales</taxon>
        <taxon>Hymenobacteraceae</taxon>
        <taxon>Hymenobacter</taxon>
    </lineage>
</organism>
<dbReference type="Pfam" id="PF13558">
    <property type="entry name" value="SbcC_Walker_B"/>
    <property type="match status" value="1"/>
</dbReference>
<sequence>MKILRVRFCNLNSLRGEHEVDFGTSPLSDAGLFAITGPTGAGKTTILDAITLALYGQVPRHDGSGPEQVMSHGTGESWAEVEFQASGKVYRAKWGQHRGRRRPENPLQDSKMELSEQVFVDGEATWPFLETYKSRVPAKVAELSGLEYRQFLRSVLLAQGEFTKFLKSSAGERAQLLEKLTDTRKYSDISKAAYERAKQETLRVETLRSGLAGVVLLGAEEVTELEADVAELGHHLQAATAAQQRLTEAQAWRRRLDELAGQQQRSQSRLHELSSEAEILTPVRQRVARHEQALPFQTPWALLRQADEQHQKLGIETEGLRLQLPQLQAALATARTARTAAATVRETAVATQKEQEPRLREAEKLDVQVQAASYQLEKDKKEYADKNDRCKQLKAAIDTASARLLELRRQSGQVAEWLTLHLHLEELGDTLPTVAANLQDWEHLRAELGQLLRAEASLQARLTAAKLAATQGRAEAATATQALAAANEQQQTAASSRDQWLTRLQTHETALRHQHTDLERAHADLRRLVQTQHLILTHDEARQHLAAGDPCPLCGALEHPFAAGELGVSSESVRADEAREEELGQRVRALNARLNHLLTFGELLTSNGAQPHPAALPPPSEAEEAAVPTLVRTLAQQLRELQQQQGQLDITLAKAQSRAQQATDQQRELALELAKVRGDLADAREREPLVRDQLASLSSSFGLVFNGENGPELMRQFKESGAEYQRQKATQATAEKEAGTIAAVLQQQEDERDELHKWLQNRKTTLLAQHEAMVAQQQERQQLFAGPDVAATRTELAGAVERAEHQLMQADQLLQKHEAALVNTESQLKQREQDTAQHAETRDTRYAALVAELRTAGLPPAPTALAERLLPDDVAQRLTQQLTRHDQAVAAAQHALTETAQQLQTEEGRALTPEPLAAIAEQLAAHASQLAHLNQQLGQRQERLNSHRSGLERHMALATALDKQQQEARRWRQLAEVIGSADGKKFSEFAQGLTLARLVDLANRHLTRLTDRYRILRNPHEHLDLLILDEYQASSSRSMNSLSGGESFLVSLALALGLSELAGRKTQIDTLFIDEGFGTLDPEALDVALTALEMLQGTGKTIGIISHVEALKERVSTQINVRKGAGGVSSIRVIGL</sequence>
<dbReference type="AlphaFoldDB" id="A0A1G1SS35"/>
<dbReference type="GO" id="GO:0016887">
    <property type="term" value="F:ATP hydrolysis activity"/>
    <property type="evidence" value="ECO:0007669"/>
    <property type="project" value="InterPro"/>
</dbReference>
<dbReference type="EMBL" id="MDZB01000164">
    <property type="protein sequence ID" value="OGX81424.1"/>
    <property type="molecule type" value="Genomic_DNA"/>
</dbReference>
<feature type="coiled-coil region" evidence="1">
    <location>
        <begin position="800"/>
        <end position="834"/>
    </location>
</feature>
<dbReference type="OrthoDB" id="9795626at2"/>
<dbReference type="Gene3D" id="3.40.50.300">
    <property type="entry name" value="P-loop containing nucleotide triphosphate hydrolases"/>
    <property type="match status" value="2"/>
</dbReference>
<proteinExistence type="predicted"/>